<gene>
    <name evidence="1" type="ORF">M569_05366</name>
</gene>
<feature type="non-terminal residue" evidence="1">
    <location>
        <position position="119"/>
    </location>
</feature>
<dbReference type="PANTHER" id="PTHR33167:SF4">
    <property type="entry name" value="TRANSCRIPTION FACTOR, PUTATIVE (DUF863)-RELATED"/>
    <property type="match status" value="1"/>
</dbReference>
<evidence type="ECO:0000313" key="2">
    <source>
        <dbReference type="Proteomes" id="UP000015453"/>
    </source>
</evidence>
<sequence>MGTKVQGESFSRALFSMRDLNEESSSSSWPHFYNEKSPPFLQYNNGYLPPIIADGGHQDEHGKDTLKQKMLEHEAVFKNQVCELHRLYQIQRNMMDEVKRKDLHNFQSSIEPASSSCLQ</sequence>
<dbReference type="Proteomes" id="UP000015453">
    <property type="component" value="Unassembled WGS sequence"/>
</dbReference>
<name>S8EA98_9LAMI</name>
<organism evidence="1 2">
    <name type="scientific">Genlisea aurea</name>
    <dbReference type="NCBI Taxonomy" id="192259"/>
    <lineage>
        <taxon>Eukaryota</taxon>
        <taxon>Viridiplantae</taxon>
        <taxon>Streptophyta</taxon>
        <taxon>Embryophyta</taxon>
        <taxon>Tracheophyta</taxon>
        <taxon>Spermatophyta</taxon>
        <taxon>Magnoliopsida</taxon>
        <taxon>eudicotyledons</taxon>
        <taxon>Gunneridae</taxon>
        <taxon>Pentapetalae</taxon>
        <taxon>asterids</taxon>
        <taxon>lamiids</taxon>
        <taxon>Lamiales</taxon>
        <taxon>Lentibulariaceae</taxon>
        <taxon>Genlisea</taxon>
    </lineage>
</organism>
<proteinExistence type="predicted"/>
<dbReference type="PANTHER" id="PTHR33167">
    <property type="entry name" value="TRANSCRIPTION FACTOR, PUTATIVE (DUF863)-RELATED"/>
    <property type="match status" value="1"/>
</dbReference>
<accession>S8EA98</accession>
<dbReference type="AlphaFoldDB" id="S8EA98"/>
<comment type="caution">
    <text evidence="1">The sequence shown here is derived from an EMBL/GenBank/DDBJ whole genome shotgun (WGS) entry which is preliminary data.</text>
</comment>
<evidence type="ECO:0000313" key="1">
    <source>
        <dbReference type="EMBL" id="EPS69402.1"/>
    </source>
</evidence>
<protein>
    <submittedName>
        <fullName evidence="1">Uncharacterized protein</fullName>
    </submittedName>
</protein>
<dbReference type="EMBL" id="AUSU01002136">
    <property type="protein sequence ID" value="EPS69402.1"/>
    <property type="molecule type" value="Genomic_DNA"/>
</dbReference>
<reference evidence="1 2" key="1">
    <citation type="journal article" date="2013" name="BMC Genomics">
        <title>The miniature genome of a carnivorous plant Genlisea aurea contains a low number of genes and short non-coding sequences.</title>
        <authorList>
            <person name="Leushkin E.V."/>
            <person name="Sutormin R.A."/>
            <person name="Nabieva E.R."/>
            <person name="Penin A.A."/>
            <person name="Kondrashov A.S."/>
            <person name="Logacheva M.D."/>
        </authorList>
    </citation>
    <scope>NUCLEOTIDE SEQUENCE [LARGE SCALE GENOMIC DNA]</scope>
</reference>
<keyword evidence="2" id="KW-1185">Reference proteome</keyword>
<dbReference type="OrthoDB" id="666348at2759"/>